<name>A0AAD9XQ87_9ROSI</name>
<dbReference type="EMBL" id="JANJYI010000001">
    <property type="protein sequence ID" value="KAK2663487.1"/>
    <property type="molecule type" value="Genomic_DNA"/>
</dbReference>
<feature type="region of interest" description="Disordered" evidence="1">
    <location>
        <begin position="66"/>
        <end position="127"/>
    </location>
</feature>
<feature type="compositionally biased region" description="Polar residues" evidence="1">
    <location>
        <begin position="97"/>
        <end position="111"/>
    </location>
</feature>
<feature type="chain" id="PRO_5042263625" description="Secreted protein" evidence="2">
    <location>
        <begin position="27"/>
        <end position="127"/>
    </location>
</feature>
<proteinExistence type="predicted"/>
<dbReference type="AlphaFoldDB" id="A0AAD9XQ87"/>
<evidence type="ECO:0000256" key="2">
    <source>
        <dbReference type="SAM" id="SignalP"/>
    </source>
</evidence>
<reference evidence="3" key="1">
    <citation type="journal article" date="2023" name="Plant J.">
        <title>Genome sequences and population genomics provide insights into the demographic history, inbreeding, and mutation load of two 'living fossil' tree species of Dipteronia.</title>
        <authorList>
            <person name="Feng Y."/>
            <person name="Comes H.P."/>
            <person name="Chen J."/>
            <person name="Zhu S."/>
            <person name="Lu R."/>
            <person name="Zhang X."/>
            <person name="Li P."/>
            <person name="Qiu J."/>
            <person name="Olsen K.M."/>
            <person name="Qiu Y."/>
        </authorList>
    </citation>
    <scope>NUCLEOTIDE SEQUENCE</scope>
    <source>
        <strain evidence="3">KIB01</strain>
    </source>
</reference>
<evidence type="ECO:0008006" key="5">
    <source>
        <dbReference type="Google" id="ProtNLM"/>
    </source>
</evidence>
<sequence>MCPSGMVSLSLTLRFLLLSHLFLSSSQFNQRLHHTRNFKNEGNFSVYILLRYGPLLVCPDVHQMQNEGSNGGHSCEQDLKKQGKSQKGLSVVGSGDEANQTLSTIVISNGETPEPNRTDNDSKDERQ</sequence>
<evidence type="ECO:0000256" key="1">
    <source>
        <dbReference type="SAM" id="MobiDB-lite"/>
    </source>
</evidence>
<evidence type="ECO:0000313" key="4">
    <source>
        <dbReference type="Proteomes" id="UP001280121"/>
    </source>
</evidence>
<comment type="caution">
    <text evidence="3">The sequence shown here is derived from an EMBL/GenBank/DDBJ whole genome shotgun (WGS) entry which is preliminary data.</text>
</comment>
<keyword evidence="2" id="KW-0732">Signal</keyword>
<dbReference type="Proteomes" id="UP001280121">
    <property type="component" value="Unassembled WGS sequence"/>
</dbReference>
<evidence type="ECO:0000313" key="3">
    <source>
        <dbReference type="EMBL" id="KAK2663487.1"/>
    </source>
</evidence>
<protein>
    <recommendedName>
        <fullName evidence="5">Secreted protein</fullName>
    </recommendedName>
</protein>
<gene>
    <name evidence="3" type="ORF">Ddye_002061</name>
</gene>
<accession>A0AAD9XQ87</accession>
<feature type="compositionally biased region" description="Basic and acidic residues" evidence="1">
    <location>
        <begin position="114"/>
        <end position="127"/>
    </location>
</feature>
<organism evidence="3 4">
    <name type="scientific">Dipteronia dyeriana</name>
    <dbReference type="NCBI Taxonomy" id="168575"/>
    <lineage>
        <taxon>Eukaryota</taxon>
        <taxon>Viridiplantae</taxon>
        <taxon>Streptophyta</taxon>
        <taxon>Embryophyta</taxon>
        <taxon>Tracheophyta</taxon>
        <taxon>Spermatophyta</taxon>
        <taxon>Magnoliopsida</taxon>
        <taxon>eudicotyledons</taxon>
        <taxon>Gunneridae</taxon>
        <taxon>Pentapetalae</taxon>
        <taxon>rosids</taxon>
        <taxon>malvids</taxon>
        <taxon>Sapindales</taxon>
        <taxon>Sapindaceae</taxon>
        <taxon>Hippocastanoideae</taxon>
        <taxon>Acereae</taxon>
        <taxon>Dipteronia</taxon>
    </lineage>
</organism>
<feature type="signal peptide" evidence="2">
    <location>
        <begin position="1"/>
        <end position="26"/>
    </location>
</feature>
<keyword evidence="4" id="KW-1185">Reference proteome</keyword>